<sequence>MVRYLFNSLLSLSPAIAPQLGSQSDSHRKQRQKLIRYCPEYHRNASHGRKKGVIEELGTRDIYRVENSRVRSAASSASIRGLPHQSSSLRASPSLSPAFQSSVL</sequence>
<name>A0A9P4SCN7_9PEZI</name>
<feature type="compositionally biased region" description="Low complexity" evidence="1">
    <location>
        <begin position="72"/>
        <end position="98"/>
    </location>
</feature>
<protein>
    <submittedName>
        <fullName evidence="2">Uncharacterized protein</fullName>
    </submittedName>
</protein>
<dbReference type="Proteomes" id="UP000799429">
    <property type="component" value="Unassembled WGS sequence"/>
</dbReference>
<organism evidence="2 3">
    <name type="scientific">Patellaria atrata CBS 101060</name>
    <dbReference type="NCBI Taxonomy" id="1346257"/>
    <lineage>
        <taxon>Eukaryota</taxon>
        <taxon>Fungi</taxon>
        <taxon>Dikarya</taxon>
        <taxon>Ascomycota</taxon>
        <taxon>Pezizomycotina</taxon>
        <taxon>Dothideomycetes</taxon>
        <taxon>Dothideomycetes incertae sedis</taxon>
        <taxon>Patellariales</taxon>
        <taxon>Patellariaceae</taxon>
        <taxon>Patellaria</taxon>
    </lineage>
</organism>
<gene>
    <name evidence="2" type="ORF">M501DRAFT_1002443</name>
</gene>
<reference evidence="2" key="1">
    <citation type="journal article" date="2020" name="Stud. Mycol.">
        <title>101 Dothideomycetes genomes: a test case for predicting lifestyles and emergence of pathogens.</title>
        <authorList>
            <person name="Haridas S."/>
            <person name="Albert R."/>
            <person name="Binder M."/>
            <person name="Bloem J."/>
            <person name="Labutti K."/>
            <person name="Salamov A."/>
            <person name="Andreopoulos B."/>
            <person name="Baker S."/>
            <person name="Barry K."/>
            <person name="Bills G."/>
            <person name="Bluhm B."/>
            <person name="Cannon C."/>
            <person name="Castanera R."/>
            <person name="Culley D."/>
            <person name="Daum C."/>
            <person name="Ezra D."/>
            <person name="Gonzalez J."/>
            <person name="Henrissat B."/>
            <person name="Kuo A."/>
            <person name="Liang C."/>
            <person name="Lipzen A."/>
            <person name="Lutzoni F."/>
            <person name="Magnuson J."/>
            <person name="Mondo S."/>
            <person name="Nolan M."/>
            <person name="Ohm R."/>
            <person name="Pangilinan J."/>
            <person name="Park H.-J."/>
            <person name="Ramirez L."/>
            <person name="Alfaro M."/>
            <person name="Sun H."/>
            <person name="Tritt A."/>
            <person name="Yoshinaga Y."/>
            <person name="Zwiers L.-H."/>
            <person name="Turgeon B."/>
            <person name="Goodwin S."/>
            <person name="Spatafora J."/>
            <person name="Crous P."/>
            <person name="Grigoriev I."/>
        </authorList>
    </citation>
    <scope>NUCLEOTIDE SEQUENCE</scope>
    <source>
        <strain evidence="2">CBS 101060</strain>
    </source>
</reference>
<keyword evidence="3" id="KW-1185">Reference proteome</keyword>
<feature type="region of interest" description="Disordered" evidence="1">
    <location>
        <begin position="72"/>
        <end position="104"/>
    </location>
</feature>
<evidence type="ECO:0000313" key="2">
    <source>
        <dbReference type="EMBL" id="KAF2840152.1"/>
    </source>
</evidence>
<accession>A0A9P4SCN7</accession>
<evidence type="ECO:0000313" key="3">
    <source>
        <dbReference type="Proteomes" id="UP000799429"/>
    </source>
</evidence>
<comment type="caution">
    <text evidence="2">The sequence shown here is derived from an EMBL/GenBank/DDBJ whole genome shotgun (WGS) entry which is preliminary data.</text>
</comment>
<dbReference type="EMBL" id="MU006093">
    <property type="protein sequence ID" value="KAF2840152.1"/>
    <property type="molecule type" value="Genomic_DNA"/>
</dbReference>
<evidence type="ECO:0000256" key="1">
    <source>
        <dbReference type="SAM" id="MobiDB-lite"/>
    </source>
</evidence>
<dbReference type="AlphaFoldDB" id="A0A9P4SCN7"/>
<proteinExistence type="predicted"/>